<dbReference type="Gene3D" id="3.30.465.10">
    <property type="match status" value="1"/>
</dbReference>
<evidence type="ECO:0000256" key="1">
    <source>
        <dbReference type="ARBA" id="ARBA00004651"/>
    </source>
</evidence>
<reference evidence="15" key="1">
    <citation type="journal article" date="2014" name="Int. J. Syst. Evol. Microbiol.">
        <title>Complete genome sequence of Corynebacterium casei LMG S-19264T (=DSM 44701T), isolated from a smear-ripened cheese.</title>
        <authorList>
            <consortium name="US DOE Joint Genome Institute (JGI-PGF)"/>
            <person name="Walter F."/>
            <person name="Albersmeier A."/>
            <person name="Kalinowski J."/>
            <person name="Ruckert C."/>
        </authorList>
    </citation>
    <scope>NUCLEOTIDE SEQUENCE</scope>
    <source>
        <strain evidence="15">NBRC 112290</strain>
    </source>
</reference>
<keyword evidence="8 10" id="KW-0472">Membrane</keyword>
<feature type="region of interest" description="Disordered" evidence="11">
    <location>
        <begin position="479"/>
        <end position="503"/>
    </location>
</feature>
<accession>A0AA38CUV4</accession>
<feature type="compositionally biased region" description="Low complexity" evidence="11">
    <location>
        <begin position="490"/>
        <end position="503"/>
    </location>
</feature>
<dbReference type="InterPro" id="IPR002550">
    <property type="entry name" value="CNNM"/>
</dbReference>
<dbReference type="PROSITE" id="PS51371">
    <property type="entry name" value="CBS"/>
    <property type="match status" value="2"/>
</dbReference>
<dbReference type="Pfam" id="PF00571">
    <property type="entry name" value="CBS"/>
    <property type="match status" value="2"/>
</dbReference>
<evidence type="ECO:0000256" key="2">
    <source>
        <dbReference type="ARBA" id="ARBA00006337"/>
    </source>
</evidence>
<evidence type="ECO:0000256" key="12">
    <source>
        <dbReference type="SAM" id="Phobius"/>
    </source>
</evidence>
<evidence type="ECO:0000256" key="5">
    <source>
        <dbReference type="ARBA" id="ARBA00022737"/>
    </source>
</evidence>
<dbReference type="GO" id="GO:0050660">
    <property type="term" value="F:flavin adenine dinucleotide binding"/>
    <property type="evidence" value="ECO:0007669"/>
    <property type="project" value="InterPro"/>
</dbReference>
<dbReference type="Pfam" id="PF01595">
    <property type="entry name" value="CNNM"/>
    <property type="match status" value="1"/>
</dbReference>
<dbReference type="Pfam" id="PF03471">
    <property type="entry name" value="CorC_HlyC"/>
    <property type="match status" value="1"/>
</dbReference>
<keyword evidence="3" id="KW-1003">Cell membrane</keyword>
<evidence type="ECO:0000259" key="13">
    <source>
        <dbReference type="PROSITE" id="PS51371"/>
    </source>
</evidence>
<evidence type="ECO:0000256" key="7">
    <source>
        <dbReference type="ARBA" id="ARBA00023122"/>
    </source>
</evidence>
<evidence type="ECO:0000313" key="16">
    <source>
        <dbReference type="Proteomes" id="UP001157161"/>
    </source>
</evidence>
<dbReference type="PANTHER" id="PTHR43099">
    <property type="entry name" value="UPF0053 PROTEIN YRKA"/>
    <property type="match status" value="1"/>
</dbReference>
<keyword evidence="5" id="KW-0677">Repeat</keyword>
<proteinExistence type="inferred from homology"/>
<reference evidence="15" key="2">
    <citation type="submission" date="2023-02" db="EMBL/GenBank/DDBJ databases">
        <authorList>
            <person name="Sun Q."/>
            <person name="Mori K."/>
        </authorList>
    </citation>
    <scope>NUCLEOTIDE SEQUENCE</scope>
    <source>
        <strain evidence="15">NBRC 112290</strain>
    </source>
</reference>
<dbReference type="PROSITE" id="PS51846">
    <property type="entry name" value="CNNM"/>
    <property type="match status" value="1"/>
</dbReference>
<keyword evidence="7 9" id="KW-0129">CBS domain</keyword>
<dbReference type="Proteomes" id="UP001157161">
    <property type="component" value="Unassembled WGS sequence"/>
</dbReference>
<evidence type="ECO:0000256" key="11">
    <source>
        <dbReference type="SAM" id="MobiDB-lite"/>
    </source>
</evidence>
<dbReference type="InterPro" id="IPR016169">
    <property type="entry name" value="FAD-bd_PCMH_sub2"/>
</dbReference>
<evidence type="ECO:0000256" key="6">
    <source>
        <dbReference type="ARBA" id="ARBA00022989"/>
    </source>
</evidence>
<evidence type="ECO:0000256" key="10">
    <source>
        <dbReference type="PROSITE-ProRule" id="PRU01193"/>
    </source>
</evidence>
<dbReference type="InterPro" id="IPR044751">
    <property type="entry name" value="Ion_transp-like_CBS"/>
</dbReference>
<dbReference type="SMART" id="SM01091">
    <property type="entry name" value="CorC_HlyC"/>
    <property type="match status" value="1"/>
</dbReference>
<comment type="caution">
    <text evidence="15">The sequence shown here is derived from an EMBL/GenBank/DDBJ whole genome shotgun (WGS) entry which is preliminary data.</text>
</comment>
<organism evidence="15 16">
    <name type="scientific">Litorihabitans aurantiacus</name>
    <dbReference type="NCBI Taxonomy" id="1930061"/>
    <lineage>
        <taxon>Bacteria</taxon>
        <taxon>Bacillati</taxon>
        <taxon>Actinomycetota</taxon>
        <taxon>Actinomycetes</taxon>
        <taxon>Micrococcales</taxon>
        <taxon>Beutenbergiaceae</taxon>
        <taxon>Litorihabitans</taxon>
    </lineage>
</organism>
<dbReference type="GO" id="GO:0005886">
    <property type="term" value="C:plasma membrane"/>
    <property type="evidence" value="ECO:0007669"/>
    <property type="project" value="UniProtKB-SubCell"/>
</dbReference>
<evidence type="ECO:0000256" key="3">
    <source>
        <dbReference type="ARBA" id="ARBA00022475"/>
    </source>
</evidence>
<dbReference type="AlphaFoldDB" id="A0AA38CUV4"/>
<feature type="domain" description="CBS" evidence="13">
    <location>
        <begin position="218"/>
        <end position="279"/>
    </location>
</feature>
<dbReference type="InterPro" id="IPR005170">
    <property type="entry name" value="Transptr-assoc_dom"/>
</dbReference>
<gene>
    <name evidence="15" type="ORF">GCM10025875_23870</name>
</gene>
<dbReference type="EMBL" id="BSUM01000001">
    <property type="protein sequence ID" value="GMA32395.1"/>
    <property type="molecule type" value="Genomic_DNA"/>
</dbReference>
<dbReference type="PANTHER" id="PTHR43099:SF5">
    <property type="entry name" value="HLYC_CORC FAMILY TRANSPORTER"/>
    <property type="match status" value="1"/>
</dbReference>
<dbReference type="InterPro" id="IPR036318">
    <property type="entry name" value="FAD-bd_PCMH-like_sf"/>
</dbReference>
<evidence type="ECO:0000256" key="8">
    <source>
        <dbReference type="ARBA" id="ARBA00023136"/>
    </source>
</evidence>
<feature type="transmembrane region" description="Helical" evidence="12">
    <location>
        <begin position="6"/>
        <end position="32"/>
    </location>
</feature>
<keyword evidence="6 10" id="KW-1133">Transmembrane helix</keyword>
<comment type="subcellular location">
    <subcellularLocation>
        <location evidence="1">Cell membrane</location>
        <topology evidence="1">Multi-pass membrane protein</topology>
    </subcellularLocation>
</comment>
<evidence type="ECO:0000313" key="15">
    <source>
        <dbReference type="EMBL" id="GMA32395.1"/>
    </source>
</evidence>
<evidence type="ECO:0000256" key="4">
    <source>
        <dbReference type="ARBA" id="ARBA00022692"/>
    </source>
</evidence>
<evidence type="ECO:0000259" key="14">
    <source>
        <dbReference type="PROSITE" id="PS51846"/>
    </source>
</evidence>
<name>A0AA38CUV4_9MICO</name>
<feature type="transmembrane region" description="Helical" evidence="12">
    <location>
        <begin position="100"/>
        <end position="124"/>
    </location>
</feature>
<feature type="transmembrane region" description="Helical" evidence="12">
    <location>
        <begin position="60"/>
        <end position="80"/>
    </location>
</feature>
<dbReference type="CDD" id="cd04590">
    <property type="entry name" value="CBS_pair_CorC_HlyC_assoc"/>
    <property type="match status" value="1"/>
</dbReference>
<comment type="similarity">
    <text evidence="2">Belongs to the UPF0053 family.</text>
</comment>
<keyword evidence="4 10" id="KW-0812">Transmembrane</keyword>
<dbReference type="InterPro" id="IPR000644">
    <property type="entry name" value="CBS_dom"/>
</dbReference>
<dbReference type="SUPFAM" id="SSF54631">
    <property type="entry name" value="CBS-domain pair"/>
    <property type="match status" value="1"/>
</dbReference>
<dbReference type="SUPFAM" id="SSF56176">
    <property type="entry name" value="FAD-binding/transporter-associated domain-like"/>
    <property type="match status" value="1"/>
</dbReference>
<keyword evidence="16" id="KW-1185">Reference proteome</keyword>
<dbReference type="InterPro" id="IPR046342">
    <property type="entry name" value="CBS_dom_sf"/>
</dbReference>
<dbReference type="InterPro" id="IPR051676">
    <property type="entry name" value="UPF0053_domain"/>
</dbReference>
<dbReference type="Gene3D" id="3.10.580.10">
    <property type="entry name" value="CBS-domain"/>
    <property type="match status" value="1"/>
</dbReference>
<feature type="domain" description="CBS" evidence="13">
    <location>
        <begin position="310"/>
        <end position="367"/>
    </location>
</feature>
<sequence length="503" mass="53268">MDGETWVNIALVVVFILVGGVFAGTEIALVSLRESQIDQIAKQGKRGRRVASVARDPNRFLAAVQIGVTVAGFASAAYGASTIAPDIAPWFVSLGLSESVAGTVATLALTLIIAYLSLVLGELVPKRLALQRSSALALTVAPPLDRFATAMRPVIWLLSRSTNAIVRLLGGDPTQSGEQMSDEELRDLVVAHEGLPDVEREILRDVFEAADRTLVEVMRPRHEVVFAEADWTIAEAVAAVADAPYSRFPVKDDGDVDSILGFVHVRDLFLAAVDPSAPSLEAARHSGNDDAGAELVADVAGEPARTVRDLTRRIIVLPGSNVLLPSMSVMRRERIHIAVVIDEYGGTDGIVTLEDLVEELVGEIHDEHDDVVIEQRPVPGAPVLVPGGMTIEDVAERTGVTLPDGGYETIGGLVMDMLDRTAEVGDSVLVVPEDPGDVDLPELGDDEILGHRLTVREIDGHRIVSVGIEPEVASAAVVGAARAAGEDGEPSPAASEASEAPRD</sequence>
<evidence type="ECO:0000256" key="9">
    <source>
        <dbReference type="PROSITE-ProRule" id="PRU00703"/>
    </source>
</evidence>
<dbReference type="RefSeq" id="WP_284251091.1">
    <property type="nucleotide sequence ID" value="NZ_BSUM01000001.1"/>
</dbReference>
<feature type="domain" description="CNNM transmembrane" evidence="14">
    <location>
        <begin position="1"/>
        <end position="203"/>
    </location>
</feature>
<protein>
    <submittedName>
        <fullName evidence="15">Membrane protein</fullName>
    </submittedName>
</protein>